<dbReference type="Pfam" id="PF01546">
    <property type="entry name" value="Peptidase_M20"/>
    <property type="match status" value="1"/>
</dbReference>
<dbReference type="InterPro" id="IPR036264">
    <property type="entry name" value="Bact_exopeptidase_dim_dom"/>
</dbReference>
<sequence length="387" mass="41522">MIQHGSALFSNADIVELIDFRHALHLSPEISGEERDTARRVVRFLQAARPDRIITELGGHGVAAIFDSGKPGPTAMFRCELDALPIQEISDSSYRSEVPGKGHLCGHDGHMTILAALARALHREPPRHGRAVLLFQPAEENGAGAAAVIADPKFAEIEPDYAFALHNMPGLPLGFATLSAGPANCASRGMRISLSGKTSHASVPEAGRSPMRAVADLMPALTALGKGGALDENYRLVTVTHARMGEPAFGIAPGYAEIWATLRTLRDEKMDAMCAEAEALVRESASRCGLGIEITYHDVFHHCDNDAEAVKLLRQAFDDEGVSHGESDPMRGSEDFGLFGRSAKAAMFLFGSGENTPQLHNPDFDFPDALIEPGARIFMRVAANLLG</sequence>
<feature type="binding site" evidence="2">
    <location>
        <position position="166"/>
    </location>
    <ligand>
        <name>Mn(2+)</name>
        <dbReference type="ChEBI" id="CHEBI:29035"/>
        <label>2</label>
    </ligand>
</feature>
<evidence type="ECO:0000256" key="2">
    <source>
        <dbReference type="PIRSR" id="PIRSR005962-1"/>
    </source>
</evidence>
<feature type="binding site" evidence="2">
    <location>
        <position position="360"/>
    </location>
    <ligand>
        <name>Mn(2+)</name>
        <dbReference type="ChEBI" id="CHEBI:29035"/>
        <label>2</label>
    </ligand>
</feature>
<dbReference type="Pfam" id="PF07687">
    <property type="entry name" value="M20_dimer"/>
    <property type="match status" value="1"/>
</dbReference>
<dbReference type="PIRSF" id="PIRSF005962">
    <property type="entry name" value="Pept_M20D_amidohydro"/>
    <property type="match status" value="1"/>
</dbReference>
<dbReference type="SUPFAM" id="SSF55031">
    <property type="entry name" value="Bacterial exopeptidase dimerisation domain"/>
    <property type="match status" value="1"/>
</dbReference>
<name>A0A371XG89_9HYPH</name>
<feature type="domain" description="Peptidase M20 dimerisation" evidence="3">
    <location>
        <begin position="187"/>
        <end position="284"/>
    </location>
</feature>
<dbReference type="InterPro" id="IPR002933">
    <property type="entry name" value="Peptidase_M20"/>
</dbReference>
<feature type="binding site" evidence="2">
    <location>
        <position position="105"/>
    </location>
    <ligand>
        <name>Mn(2+)</name>
        <dbReference type="ChEBI" id="CHEBI:29035"/>
        <label>2</label>
    </ligand>
</feature>
<evidence type="ECO:0000313" key="4">
    <source>
        <dbReference type="EMBL" id="RFC68203.1"/>
    </source>
</evidence>
<dbReference type="GO" id="GO:0046872">
    <property type="term" value="F:metal ion binding"/>
    <property type="evidence" value="ECO:0007669"/>
    <property type="project" value="UniProtKB-KW"/>
</dbReference>
<comment type="caution">
    <text evidence="4">The sequence shown here is derived from an EMBL/GenBank/DDBJ whole genome shotgun (WGS) entry which is preliminary data.</text>
</comment>
<dbReference type="NCBIfam" id="TIGR01891">
    <property type="entry name" value="amidohydrolases"/>
    <property type="match status" value="1"/>
</dbReference>
<dbReference type="GO" id="GO:0016787">
    <property type="term" value="F:hydrolase activity"/>
    <property type="evidence" value="ECO:0007669"/>
    <property type="project" value="UniProtKB-KW"/>
</dbReference>
<keyword evidence="1 4" id="KW-0378">Hydrolase</keyword>
<dbReference type="Gene3D" id="3.40.630.10">
    <property type="entry name" value="Zn peptidases"/>
    <property type="match status" value="1"/>
</dbReference>
<feature type="binding site" evidence="2">
    <location>
        <position position="107"/>
    </location>
    <ligand>
        <name>Mn(2+)</name>
        <dbReference type="ChEBI" id="CHEBI:29035"/>
        <label>2</label>
    </ligand>
</feature>
<dbReference type="SUPFAM" id="SSF53187">
    <property type="entry name" value="Zn-dependent exopeptidases"/>
    <property type="match status" value="1"/>
</dbReference>
<evidence type="ECO:0000313" key="5">
    <source>
        <dbReference type="Proteomes" id="UP000262379"/>
    </source>
</evidence>
<evidence type="ECO:0000256" key="1">
    <source>
        <dbReference type="ARBA" id="ARBA00022801"/>
    </source>
</evidence>
<keyword evidence="2" id="KW-0464">Manganese</keyword>
<gene>
    <name evidence="4" type="ORF">DY251_07990</name>
</gene>
<feature type="binding site" evidence="2">
    <location>
        <position position="140"/>
    </location>
    <ligand>
        <name>Mn(2+)</name>
        <dbReference type="ChEBI" id="CHEBI:29035"/>
        <label>2</label>
    </ligand>
</feature>
<dbReference type="PANTHER" id="PTHR11014:SF169">
    <property type="entry name" value="CLAN MH, FAMILY M20, PEPTIDASE T-LIKE METALLOPEPTIDASE"/>
    <property type="match status" value="1"/>
</dbReference>
<dbReference type="AlphaFoldDB" id="A0A371XG89"/>
<dbReference type="EMBL" id="QURN01000005">
    <property type="protein sequence ID" value="RFC68203.1"/>
    <property type="molecule type" value="Genomic_DNA"/>
</dbReference>
<dbReference type="Gene3D" id="3.30.70.360">
    <property type="match status" value="1"/>
</dbReference>
<dbReference type="InterPro" id="IPR017439">
    <property type="entry name" value="Amidohydrolase"/>
</dbReference>
<accession>A0A371XG89</accession>
<evidence type="ECO:0000259" key="3">
    <source>
        <dbReference type="Pfam" id="PF07687"/>
    </source>
</evidence>
<reference evidence="5" key="1">
    <citation type="submission" date="2018-08" db="EMBL/GenBank/DDBJ databases">
        <authorList>
            <person name="Im W.T."/>
        </authorList>
    </citation>
    <scope>NUCLEOTIDE SEQUENCE [LARGE SCALE GENOMIC DNA]</scope>
    <source>
        <strain evidence="5">LA-28</strain>
    </source>
</reference>
<dbReference type="InterPro" id="IPR011650">
    <property type="entry name" value="Peptidase_M20_dimer"/>
</dbReference>
<keyword evidence="5" id="KW-1185">Reference proteome</keyword>
<keyword evidence="2" id="KW-0479">Metal-binding</keyword>
<dbReference type="Proteomes" id="UP000262379">
    <property type="component" value="Unassembled WGS sequence"/>
</dbReference>
<dbReference type="PANTHER" id="PTHR11014">
    <property type="entry name" value="PEPTIDASE M20 FAMILY MEMBER"/>
    <property type="match status" value="1"/>
</dbReference>
<proteinExistence type="predicted"/>
<protein>
    <submittedName>
        <fullName evidence="4">Amidohydrolase</fullName>
    </submittedName>
</protein>
<organism evidence="4 5">
    <name type="scientific">Mesorhizobium denitrificans</name>
    <dbReference type="NCBI Taxonomy" id="2294114"/>
    <lineage>
        <taxon>Bacteria</taxon>
        <taxon>Pseudomonadati</taxon>
        <taxon>Pseudomonadota</taxon>
        <taxon>Alphaproteobacteria</taxon>
        <taxon>Hyphomicrobiales</taxon>
        <taxon>Phyllobacteriaceae</taxon>
        <taxon>Mesorhizobium</taxon>
    </lineage>
</organism>
<dbReference type="RefSeq" id="WP_116623346.1">
    <property type="nucleotide sequence ID" value="NZ_QURN01000005.1"/>
</dbReference>
<comment type="cofactor">
    <cofactor evidence="2">
        <name>Mn(2+)</name>
        <dbReference type="ChEBI" id="CHEBI:29035"/>
    </cofactor>
    <text evidence="2">The Mn(2+) ion enhances activity.</text>
</comment>